<dbReference type="HOGENOM" id="CLU_000680_19_1_1"/>
<dbReference type="Pfam" id="PF13966">
    <property type="entry name" value="zf-RVT"/>
    <property type="match status" value="1"/>
</dbReference>
<dbReference type="PANTHER" id="PTHR33116:SF80">
    <property type="entry name" value="REVERSE TRANSCRIPTASE ZINC-BINDING DOMAIN-CONTAINING PROTEIN"/>
    <property type="match status" value="1"/>
</dbReference>
<reference evidence="2 3" key="1">
    <citation type="journal article" date="2014" name="Genome Biol.">
        <title>Transcriptome and methylome profiling reveals relics of genome dominance in the mesopolyploid Brassica oleracea.</title>
        <authorList>
            <person name="Parkin I.A."/>
            <person name="Koh C."/>
            <person name="Tang H."/>
            <person name="Robinson S.J."/>
            <person name="Kagale S."/>
            <person name="Clarke W.E."/>
            <person name="Town C.D."/>
            <person name="Nixon J."/>
            <person name="Krishnakumar V."/>
            <person name="Bidwell S.L."/>
            <person name="Denoeud F."/>
            <person name="Belcram H."/>
            <person name="Links M.G."/>
            <person name="Just J."/>
            <person name="Clarke C."/>
            <person name="Bender T."/>
            <person name="Huebert T."/>
            <person name="Mason A.S."/>
            <person name="Pires J.C."/>
            <person name="Barker G."/>
            <person name="Moore J."/>
            <person name="Walley P.G."/>
            <person name="Manoli S."/>
            <person name="Batley J."/>
            <person name="Edwards D."/>
            <person name="Nelson M.N."/>
            <person name="Wang X."/>
            <person name="Paterson A.H."/>
            <person name="King G."/>
            <person name="Bancroft I."/>
            <person name="Chalhoub B."/>
            <person name="Sharpe A.G."/>
        </authorList>
    </citation>
    <scope>NUCLEOTIDE SEQUENCE</scope>
    <source>
        <strain evidence="2 3">cv. TO1000</strain>
    </source>
</reference>
<dbReference type="InterPro" id="IPR026960">
    <property type="entry name" value="RVT-Znf"/>
</dbReference>
<sequence length="169" mass="19699">MLKVKDRMDVVWFKGSVPKHSFTMWVANGDRLPTRARLASWGMPIPTSCALCSSNMETRDYLFIACDYSKQVWKEVLLRCRSPSRLFTNWSELLSWIRSSNSKRITLLRKLACQAVVFHLWKQRNNVVHNKISLPASVVFHGIDRYVCNIISARKSRKGFSSLMTMWLR</sequence>
<evidence type="ECO:0000313" key="3">
    <source>
        <dbReference type="Proteomes" id="UP000032141"/>
    </source>
</evidence>
<name>A0A0D3DQP7_BRAOL</name>
<dbReference type="Gramene" id="Bo8g070600.1">
    <property type="protein sequence ID" value="Bo8g070600.1"/>
    <property type="gene ID" value="Bo8g070600"/>
</dbReference>
<dbReference type="EnsemblPlants" id="Bo8g070600.1">
    <property type="protein sequence ID" value="Bo8g070600.1"/>
    <property type="gene ID" value="Bo8g070600"/>
</dbReference>
<protein>
    <recommendedName>
        <fullName evidence="1">Reverse transcriptase zinc-binding domain-containing protein</fullName>
    </recommendedName>
</protein>
<organism evidence="2 3">
    <name type="scientific">Brassica oleracea var. oleracea</name>
    <dbReference type="NCBI Taxonomy" id="109376"/>
    <lineage>
        <taxon>Eukaryota</taxon>
        <taxon>Viridiplantae</taxon>
        <taxon>Streptophyta</taxon>
        <taxon>Embryophyta</taxon>
        <taxon>Tracheophyta</taxon>
        <taxon>Spermatophyta</taxon>
        <taxon>Magnoliopsida</taxon>
        <taxon>eudicotyledons</taxon>
        <taxon>Gunneridae</taxon>
        <taxon>Pentapetalae</taxon>
        <taxon>rosids</taxon>
        <taxon>malvids</taxon>
        <taxon>Brassicales</taxon>
        <taxon>Brassicaceae</taxon>
        <taxon>Brassiceae</taxon>
        <taxon>Brassica</taxon>
    </lineage>
</organism>
<dbReference type="Proteomes" id="UP000032141">
    <property type="component" value="Chromosome C8"/>
</dbReference>
<dbReference type="AlphaFoldDB" id="A0A0D3DQP7"/>
<keyword evidence="3" id="KW-1185">Reference proteome</keyword>
<feature type="domain" description="Reverse transcriptase zinc-binding" evidence="1">
    <location>
        <begin position="6"/>
        <end position="73"/>
    </location>
</feature>
<proteinExistence type="predicted"/>
<accession>A0A0D3DQP7</accession>
<dbReference type="eggNOG" id="KOG1075">
    <property type="taxonomic scope" value="Eukaryota"/>
</dbReference>
<evidence type="ECO:0000259" key="1">
    <source>
        <dbReference type="Pfam" id="PF13966"/>
    </source>
</evidence>
<dbReference type="OMA" id="CESMARE"/>
<evidence type="ECO:0000313" key="2">
    <source>
        <dbReference type="EnsemblPlants" id="Bo8g070600.1"/>
    </source>
</evidence>
<reference evidence="2" key="2">
    <citation type="submission" date="2015-03" db="UniProtKB">
        <authorList>
            <consortium name="EnsemblPlants"/>
        </authorList>
    </citation>
    <scope>IDENTIFICATION</scope>
</reference>
<dbReference type="PANTHER" id="PTHR33116">
    <property type="entry name" value="REVERSE TRANSCRIPTASE ZINC-BINDING DOMAIN-CONTAINING PROTEIN-RELATED-RELATED"/>
    <property type="match status" value="1"/>
</dbReference>